<organism evidence="7 8">
    <name type="scientific">Rhodosalinus sediminis</name>
    <dbReference type="NCBI Taxonomy" id="1940533"/>
    <lineage>
        <taxon>Bacteria</taxon>
        <taxon>Pseudomonadati</taxon>
        <taxon>Pseudomonadota</taxon>
        <taxon>Alphaproteobacteria</taxon>
        <taxon>Rhodobacterales</taxon>
        <taxon>Paracoccaceae</taxon>
        <taxon>Rhodosalinus</taxon>
    </lineage>
</organism>
<dbReference type="OrthoDB" id="5293641at2"/>
<proteinExistence type="predicted"/>
<dbReference type="AlphaFoldDB" id="A0A3D9BXF7"/>
<feature type="domain" description="NnrU" evidence="6">
    <location>
        <begin position="5"/>
        <end position="178"/>
    </location>
</feature>
<gene>
    <name evidence="7" type="ORF">DRV84_05585</name>
</gene>
<dbReference type="GO" id="GO:0016020">
    <property type="term" value="C:membrane"/>
    <property type="evidence" value="ECO:0007669"/>
    <property type="project" value="UniProtKB-SubCell"/>
</dbReference>
<evidence type="ECO:0000256" key="5">
    <source>
        <dbReference type="SAM" id="Phobius"/>
    </source>
</evidence>
<dbReference type="EMBL" id="QOHR01000004">
    <property type="protein sequence ID" value="REC58051.1"/>
    <property type="molecule type" value="Genomic_DNA"/>
</dbReference>
<dbReference type="Proteomes" id="UP000257131">
    <property type="component" value="Unassembled WGS sequence"/>
</dbReference>
<comment type="caution">
    <text evidence="7">The sequence shown here is derived from an EMBL/GenBank/DDBJ whole genome shotgun (WGS) entry which is preliminary data.</text>
</comment>
<evidence type="ECO:0000313" key="7">
    <source>
        <dbReference type="EMBL" id="REC58051.1"/>
    </source>
</evidence>
<evidence type="ECO:0000256" key="3">
    <source>
        <dbReference type="ARBA" id="ARBA00022989"/>
    </source>
</evidence>
<keyword evidence="3 5" id="KW-1133">Transmembrane helix</keyword>
<sequence length="183" mass="19775">MGWVLLVAGLVLWTGAHLFKRVAPEARAGMGDRGKLLVAVLVLASVALMYFGYRDAYGPVWWGRHPATVGINNLFNLLAVYLFAASGMKTRITAYIRHPQLTAVKTWAIGHLIVNGDLASFVLFGGLLAWAVAEVVLINRQTARPAPPAPASMGKEIGAVVGTLVVYGLIAWVHYWFGYPAFG</sequence>
<feature type="transmembrane region" description="Helical" evidence="5">
    <location>
        <begin position="118"/>
        <end position="137"/>
    </location>
</feature>
<comment type="subcellular location">
    <subcellularLocation>
        <location evidence="1">Membrane</location>
        <topology evidence="1">Multi-pass membrane protein</topology>
    </subcellularLocation>
</comment>
<evidence type="ECO:0000259" key="6">
    <source>
        <dbReference type="Pfam" id="PF07298"/>
    </source>
</evidence>
<feature type="transmembrane region" description="Helical" evidence="5">
    <location>
        <begin position="74"/>
        <end position="98"/>
    </location>
</feature>
<keyword evidence="4 5" id="KW-0472">Membrane</keyword>
<dbReference type="Pfam" id="PF07298">
    <property type="entry name" value="NnrU"/>
    <property type="match status" value="1"/>
</dbReference>
<dbReference type="RefSeq" id="WP_115978889.1">
    <property type="nucleotide sequence ID" value="NZ_QOHR01000004.1"/>
</dbReference>
<evidence type="ECO:0000256" key="4">
    <source>
        <dbReference type="ARBA" id="ARBA00023136"/>
    </source>
</evidence>
<protein>
    <recommendedName>
        <fullName evidence="6">NnrU domain-containing protein</fullName>
    </recommendedName>
</protein>
<keyword evidence="8" id="KW-1185">Reference proteome</keyword>
<reference evidence="7 8" key="1">
    <citation type="journal article" date="2017" name="Int. J. Syst. Evol. Microbiol.">
        <title>Rhodosalinus sediminis gen. nov., sp. nov., isolated from marine saltern.</title>
        <authorList>
            <person name="Guo L.Y."/>
            <person name="Ling S.K."/>
            <person name="Li C.M."/>
            <person name="Chen G.J."/>
            <person name="Du Z.J."/>
        </authorList>
    </citation>
    <scope>NUCLEOTIDE SEQUENCE [LARGE SCALE GENOMIC DNA]</scope>
    <source>
        <strain evidence="7 8">WDN1C137</strain>
    </source>
</reference>
<evidence type="ECO:0000256" key="2">
    <source>
        <dbReference type="ARBA" id="ARBA00022692"/>
    </source>
</evidence>
<evidence type="ECO:0000313" key="8">
    <source>
        <dbReference type="Proteomes" id="UP000257131"/>
    </source>
</evidence>
<keyword evidence="2 5" id="KW-0812">Transmembrane</keyword>
<name>A0A3D9BXF7_9RHOB</name>
<dbReference type="InterPro" id="IPR009915">
    <property type="entry name" value="NnrU_dom"/>
</dbReference>
<feature type="transmembrane region" description="Helical" evidence="5">
    <location>
        <begin position="157"/>
        <end position="177"/>
    </location>
</feature>
<feature type="transmembrane region" description="Helical" evidence="5">
    <location>
        <begin position="34"/>
        <end position="53"/>
    </location>
</feature>
<evidence type="ECO:0000256" key="1">
    <source>
        <dbReference type="ARBA" id="ARBA00004141"/>
    </source>
</evidence>
<accession>A0A3D9BXF7</accession>